<evidence type="ECO:0000256" key="1">
    <source>
        <dbReference type="ARBA" id="ARBA00023015"/>
    </source>
</evidence>
<gene>
    <name evidence="6" type="ORF">AFE02nite_12640</name>
</gene>
<dbReference type="SUPFAM" id="SSF46955">
    <property type="entry name" value="Putative DNA-binding domain"/>
    <property type="match status" value="1"/>
</dbReference>
<evidence type="ECO:0000256" key="3">
    <source>
        <dbReference type="ARBA" id="ARBA00023163"/>
    </source>
</evidence>
<evidence type="ECO:0000259" key="5">
    <source>
        <dbReference type="PROSITE" id="PS50937"/>
    </source>
</evidence>
<name>A0A511YWF2_9CELL</name>
<dbReference type="PANTHER" id="PTHR30204:SF93">
    <property type="entry name" value="HTH MERR-TYPE DOMAIN-CONTAINING PROTEIN"/>
    <property type="match status" value="1"/>
</dbReference>
<keyword evidence="7" id="KW-1185">Reference proteome</keyword>
<dbReference type="InterPro" id="IPR009061">
    <property type="entry name" value="DNA-bd_dom_put_sf"/>
</dbReference>
<dbReference type="SMART" id="SM00422">
    <property type="entry name" value="HTH_MERR"/>
    <property type="match status" value="1"/>
</dbReference>
<organism evidence="6 7">
    <name type="scientific">Actinotalea fermentans</name>
    <dbReference type="NCBI Taxonomy" id="43671"/>
    <lineage>
        <taxon>Bacteria</taxon>
        <taxon>Bacillati</taxon>
        <taxon>Actinomycetota</taxon>
        <taxon>Actinomycetes</taxon>
        <taxon>Micrococcales</taxon>
        <taxon>Cellulomonadaceae</taxon>
        <taxon>Actinotalea</taxon>
    </lineage>
</organism>
<dbReference type="InterPro" id="IPR047057">
    <property type="entry name" value="MerR_fam"/>
</dbReference>
<dbReference type="EMBL" id="BJYK01000001">
    <property type="protein sequence ID" value="GEN79530.1"/>
    <property type="molecule type" value="Genomic_DNA"/>
</dbReference>
<evidence type="ECO:0000313" key="7">
    <source>
        <dbReference type="Proteomes" id="UP000321484"/>
    </source>
</evidence>
<dbReference type="PANTHER" id="PTHR30204">
    <property type="entry name" value="REDOX-CYCLING DRUG-SENSING TRANSCRIPTIONAL ACTIVATOR SOXR"/>
    <property type="match status" value="1"/>
</dbReference>
<sequence>MLRPSIRSAAGYRLYGPDDVRRLAQICEYRRVGLPLAAVRRLLDDADDVAAALAVRLAALDREARELQRQRRAILDYLDDAGTPPAARFVAVLEAVGVDDGQRDRWHAAFERADPAEHQELLEFLRLPDASIAQIRARARATAP</sequence>
<dbReference type="Pfam" id="PF09278">
    <property type="entry name" value="MerR-DNA-bind"/>
    <property type="match status" value="1"/>
</dbReference>
<accession>A0A511YWF2</accession>
<evidence type="ECO:0000256" key="2">
    <source>
        <dbReference type="ARBA" id="ARBA00023125"/>
    </source>
</evidence>
<dbReference type="InterPro" id="IPR000551">
    <property type="entry name" value="MerR-type_HTH_dom"/>
</dbReference>
<protein>
    <recommendedName>
        <fullName evidence="5">HTH merR-type domain-containing protein</fullName>
    </recommendedName>
</protein>
<dbReference type="Gene3D" id="1.10.1660.10">
    <property type="match status" value="1"/>
</dbReference>
<dbReference type="InterPro" id="IPR015358">
    <property type="entry name" value="Tscrpt_reg_MerR_DNA-bd"/>
</dbReference>
<evidence type="ECO:0000256" key="4">
    <source>
        <dbReference type="SAM" id="Coils"/>
    </source>
</evidence>
<dbReference type="Proteomes" id="UP000321484">
    <property type="component" value="Unassembled WGS sequence"/>
</dbReference>
<feature type="coiled-coil region" evidence="4">
    <location>
        <begin position="50"/>
        <end position="77"/>
    </location>
</feature>
<keyword evidence="3" id="KW-0804">Transcription</keyword>
<dbReference type="AlphaFoldDB" id="A0A511YWF2"/>
<dbReference type="GO" id="GO:0003700">
    <property type="term" value="F:DNA-binding transcription factor activity"/>
    <property type="evidence" value="ECO:0007669"/>
    <property type="project" value="InterPro"/>
</dbReference>
<comment type="caution">
    <text evidence="6">The sequence shown here is derived from an EMBL/GenBank/DDBJ whole genome shotgun (WGS) entry which is preliminary data.</text>
</comment>
<keyword evidence="1" id="KW-0805">Transcription regulation</keyword>
<dbReference type="GO" id="GO:0003677">
    <property type="term" value="F:DNA binding"/>
    <property type="evidence" value="ECO:0007669"/>
    <property type="project" value="UniProtKB-KW"/>
</dbReference>
<feature type="domain" description="HTH merR-type" evidence="5">
    <location>
        <begin position="1"/>
        <end position="45"/>
    </location>
</feature>
<proteinExistence type="predicted"/>
<evidence type="ECO:0000313" key="6">
    <source>
        <dbReference type="EMBL" id="GEN79530.1"/>
    </source>
</evidence>
<keyword evidence="4" id="KW-0175">Coiled coil</keyword>
<reference evidence="6 7" key="1">
    <citation type="submission" date="2019-07" db="EMBL/GenBank/DDBJ databases">
        <title>Whole genome shotgun sequence of Actinotalea fermentans NBRC 105374.</title>
        <authorList>
            <person name="Hosoyama A."/>
            <person name="Uohara A."/>
            <person name="Ohji S."/>
            <person name="Ichikawa N."/>
        </authorList>
    </citation>
    <scope>NUCLEOTIDE SEQUENCE [LARGE SCALE GENOMIC DNA]</scope>
    <source>
        <strain evidence="6 7">NBRC 105374</strain>
    </source>
</reference>
<keyword evidence="2" id="KW-0238">DNA-binding</keyword>
<dbReference type="PROSITE" id="PS50937">
    <property type="entry name" value="HTH_MERR_2"/>
    <property type="match status" value="1"/>
</dbReference>